<dbReference type="EMBL" id="CP012670">
    <property type="protein sequence ID" value="AUX24704.1"/>
    <property type="molecule type" value="Genomic_DNA"/>
</dbReference>
<sequence>MKNFLMHLVCLMDIASYCAFPKLRAKATGAPPREHILHHLDAYLPIAQKNDTAEPGSQPKKTMSWVHAVRLRELFSDWTPSLEVPPEIVLESRKFLAGLGFPDPQDEVWDTWDGSEEEPRPSGKCQQV</sequence>
<protein>
    <submittedName>
        <fullName evidence="2">Uncharacterized protein</fullName>
    </submittedName>
</protein>
<proteinExistence type="predicted"/>
<gene>
    <name evidence="2" type="ORF">SOCEGT47_052430</name>
</gene>
<dbReference type="AlphaFoldDB" id="A0A4P2Q5J4"/>
<name>A0A4P2Q5J4_SORCE</name>
<evidence type="ECO:0000313" key="3">
    <source>
        <dbReference type="Proteomes" id="UP000295781"/>
    </source>
</evidence>
<dbReference type="Proteomes" id="UP000295781">
    <property type="component" value="Chromosome"/>
</dbReference>
<evidence type="ECO:0000256" key="1">
    <source>
        <dbReference type="SAM" id="MobiDB-lite"/>
    </source>
</evidence>
<evidence type="ECO:0000313" key="2">
    <source>
        <dbReference type="EMBL" id="AUX24704.1"/>
    </source>
</evidence>
<reference evidence="2 3" key="1">
    <citation type="submission" date="2015-09" db="EMBL/GenBank/DDBJ databases">
        <title>Sorangium comparison.</title>
        <authorList>
            <person name="Zaburannyi N."/>
            <person name="Bunk B."/>
            <person name="Overmann J."/>
            <person name="Mueller R."/>
        </authorList>
    </citation>
    <scope>NUCLEOTIDE SEQUENCE [LARGE SCALE GENOMIC DNA]</scope>
    <source>
        <strain evidence="2 3">So ceGT47</strain>
    </source>
</reference>
<feature type="region of interest" description="Disordered" evidence="1">
    <location>
        <begin position="100"/>
        <end position="128"/>
    </location>
</feature>
<feature type="compositionally biased region" description="Acidic residues" evidence="1">
    <location>
        <begin position="104"/>
        <end position="116"/>
    </location>
</feature>
<accession>A0A4P2Q5J4</accession>
<organism evidence="2 3">
    <name type="scientific">Sorangium cellulosum</name>
    <name type="common">Polyangium cellulosum</name>
    <dbReference type="NCBI Taxonomy" id="56"/>
    <lineage>
        <taxon>Bacteria</taxon>
        <taxon>Pseudomonadati</taxon>
        <taxon>Myxococcota</taxon>
        <taxon>Polyangia</taxon>
        <taxon>Polyangiales</taxon>
        <taxon>Polyangiaceae</taxon>
        <taxon>Sorangium</taxon>
    </lineage>
</organism>